<evidence type="ECO:0000313" key="2">
    <source>
        <dbReference type="Proteomes" id="UP000265703"/>
    </source>
</evidence>
<reference evidence="1 2" key="1">
    <citation type="submission" date="2018-06" db="EMBL/GenBank/DDBJ databases">
        <title>Comparative genomics reveals the genomic features of Rhizophagus irregularis, R. cerebriforme, R. diaphanum and Gigaspora rosea, and their symbiotic lifestyle signature.</title>
        <authorList>
            <person name="Morin E."/>
            <person name="San Clemente H."/>
            <person name="Chen E.C.H."/>
            <person name="De La Providencia I."/>
            <person name="Hainaut M."/>
            <person name="Kuo A."/>
            <person name="Kohler A."/>
            <person name="Murat C."/>
            <person name="Tang N."/>
            <person name="Roy S."/>
            <person name="Loubradou J."/>
            <person name="Henrissat B."/>
            <person name="Grigoriev I.V."/>
            <person name="Corradi N."/>
            <person name="Roux C."/>
            <person name="Martin F.M."/>
        </authorList>
    </citation>
    <scope>NUCLEOTIDE SEQUENCE [LARGE SCALE GENOMIC DNA]</scope>
    <source>
        <strain evidence="1 2">DAOM 227022</strain>
    </source>
</reference>
<dbReference type="AlphaFoldDB" id="A0A397SS20"/>
<proteinExistence type="predicted"/>
<protein>
    <recommendedName>
        <fullName evidence="3">F-box domain-containing protein</fullName>
    </recommendedName>
</protein>
<dbReference type="InterPro" id="IPR032675">
    <property type="entry name" value="LRR_dom_sf"/>
</dbReference>
<dbReference type="Proteomes" id="UP000265703">
    <property type="component" value="Unassembled WGS sequence"/>
</dbReference>
<evidence type="ECO:0000313" key="1">
    <source>
        <dbReference type="EMBL" id="RIA87719.1"/>
    </source>
</evidence>
<keyword evidence="2" id="KW-1185">Reference proteome</keyword>
<accession>A0A397SS20</accession>
<comment type="caution">
    <text evidence="1">The sequence shown here is derived from an EMBL/GenBank/DDBJ whole genome shotgun (WGS) entry which is preliminary data.</text>
</comment>
<gene>
    <name evidence="1" type="ORF">C1645_877854</name>
</gene>
<name>A0A397SS20_9GLOM</name>
<dbReference type="EMBL" id="QKYT01000296">
    <property type="protein sequence ID" value="RIA87719.1"/>
    <property type="molecule type" value="Genomic_DNA"/>
</dbReference>
<evidence type="ECO:0008006" key="3">
    <source>
        <dbReference type="Google" id="ProtNLM"/>
    </source>
</evidence>
<organism evidence="1 2">
    <name type="scientific">Glomus cerebriforme</name>
    <dbReference type="NCBI Taxonomy" id="658196"/>
    <lineage>
        <taxon>Eukaryota</taxon>
        <taxon>Fungi</taxon>
        <taxon>Fungi incertae sedis</taxon>
        <taxon>Mucoromycota</taxon>
        <taxon>Glomeromycotina</taxon>
        <taxon>Glomeromycetes</taxon>
        <taxon>Glomerales</taxon>
        <taxon>Glomeraceae</taxon>
        <taxon>Glomus</taxon>
    </lineage>
</organism>
<dbReference type="OrthoDB" id="550575at2759"/>
<dbReference type="Gene3D" id="3.80.10.10">
    <property type="entry name" value="Ribonuclease Inhibitor"/>
    <property type="match status" value="1"/>
</dbReference>
<dbReference type="SUPFAM" id="SSF52047">
    <property type="entry name" value="RNI-like"/>
    <property type="match status" value="1"/>
</dbReference>
<sequence>MSQLFADCLNEILEYLQDDMITLHSCLLVNHLWCEVSVRIFWRNSWNYRDSNLRTLIACLPTESKEILSKNGIIITTSTSKPPMYNYASFCKVLSINRVDYKLEKFLKNQQYISLQNLNDITYILSQEIFKLYMNQIGSLKSIYLQNFTNSTFNFYPGTKDCLKNLTELYIRSDISSEFFYQLSKICHNILLLNLSIELFISEGLTDLISVQENLKYLTIDHHTMENLKDLTFSLTKLINLSKLCLYSSKYYFSLSFIINFINLQELRLLFEYDECFKDFEELQYAFFPKLQILNIVHACPKYELLMKFLEINGKNLKECYIGYNNGKSDNLLNLTIAKFCPNLRKLSVGFKSSELETLKIVYNNCQYLESINIWCGSEFLSEKEALELVVNYSHKNLYEIILYHMYFTRSKLLPEDLESFFISWINRVPQKSLCLIINHCYDIKDSLDTNYENMEIINKYIKLGIIKKFEVTSI</sequence>